<feature type="compositionally biased region" description="Polar residues" evidence="7">
    <location>
        <begin position="1495"/>
        <end position="1528"/>
    </location>
</feature>
<feature type="compositionally biased region" description="Basic and acidic residues" evidence="7">
    <location>
        <begin position="424"/>
        <end position="444"/>
    </location>
</feature>
<name>A0A8J5JTU3_HOMAM</name>
<feature type="region of interest" description="Disordered" evidence="7">
    <location>
        <begin position="1687"/>
        <end position="2193"/>
    </location>
</feature>
<feature type="compositionally biased region" description="Basic and acidic residues" evidence="7">
    <location>
        <begin position="1701"/>
        <end position="1710"/>
    </location>
</feature>
<feature type="compositionally biased region" description="Basic and acidic residues" evidence="7">
    <location>
        <begin position="1727"/>
        <end position="1748"/>
    </location>
</feature>
<feature type="compositionally biased region" description="Basic and acidic residues" evidence="7">
    <location>
        <begin position="1204"/>
        <end position="1217"/>
    </location>
</feature>
<dbReference type="SMART" id="SM00249">
    <property type="entry name" value="PHD"/>
    <property type="match status" value="1"/>
</dbReference>
<dbReference type="PROSITE" id="PS01359">
    <property type="entry name" value="ZF_PHD_1"/>
    <property type="match status" value="1"/>
</dbReference>
<evidence type="ECO:0000256" key="2">
    <source>
        <dbReference type="ARBA" id="ARBA00022723"/>
    </source>
</evidence>
<dbReference type="PROSITE" id="PS50016">
    <property type="entry name" value="ZF_PHD_2"/>
    <property type="match status" value="1"/>
</dbReference>
<feature type="non-terminal residue" evidence="10">
    <location>
        <position position="1"/>
    </location>
</feature>
<evidence type="ECO:0000256" key="5">
    <source>
        <dbReference type="ARBA" id="ARBA00023242"/>
    </source>
</evidence>
<dbReference type="InterPro" id="IPR001965">
    <property type="entry name" value="Znf_PHD"/>
</dbReference>
<feature type="compositionally biased region" description="Basic and acidic residues" evidence="7">
    <location>
        <begin position="823"/>
        <end position="832"/>
    </location>
</feature>
<feature type="compositionally biased region" description="Acidic residues" evidence="7">
    <location>
        <begin position="2171"/>
        <end position="2188"/>
    </location>
</feature>
<feature type="compositionally biased region" description="Polar residues" evidence="7">
    <location>
        <begin position="1535"/>
        <end position="1557"/>
    </location>
</feature>
<evidence type="ECO:0000256" key="4">
    <source>
        <dbReference type="ARBA" id="ARBA00022833"/>
    </source>
</evidence>
<feature type="compositionally biased region" description="Basic and acidic residues" evidence="7">
    <location>
        <begin position="1148"/>
        <end position="1187"/>
    </location>
</feature>
<feature type="compositionally biased region" description="Basic residues" evidence="7">
    <location>
        <begin position="2076"/>
        <end position="2104"/>
    </location>
</feature>
<evidence type="ECO:0000256" key="7">
    <source>
        <dbReference type="SAM" id="MobiDB-lite"/>
    </source>
</evidence>
<dbReference type="Proteomes" id="UP000747542">
    <property type="component" value="Unassembled WGS sequence"/>
</dbReference>
<evidence type="ECO:0000313" key="10">
    <source>
        <dbReference type="EMBL" id="KAG7164131.1"/>
    </source>
</evidence>
<feature type="compositionally biased region" description="Polar residues" evidence="7">
    <location>
        <begin position="1388"/>
        <end position="1399"/>
    </location>
</feature>
<keyword evidence="3 6" id="KW-0863">Zinc-finger</keyword>
<proteinExistence type="predicted"/>
<organism evidence="10 11">
    <name type="scientific">Homarus americanus</name>
    <name type="common">American lobster</name>
    <dbReference type="NCBI Taxonomy" id="6706"/>
    <lineage>
        <taxon>Eukaryota</taxon>
        <taxon>Metazoa</taxon>
        <taxon>Ecdysozoa</taxon>
        <taxon>Arthropoda</taxon>
        <taxon>Crustacea</taxon>
        <taxon>Multicrustacea</taxon>
        <taxon>Malacostraca</taxon>
        <taxon>Eumalacostraca</taxon>
        <taxon>Eucarida</taxon>
        <taxon>Decapoda</taxon>
        <taxon>Pleocyemata</taxon>
        <taxon>Astacidea</taxon>
        <taxon>Nephropoidea</taxon>
        <taxon>Nephropidae</taxon>
        <taxon>Homarus</taxon>
    </lineage>
</organism>
<dbReference type="PROSITE" id="PS50827">
    <property type="entry name" value="DDT"/>
    <property type="match status" value="1"/>
</dbReference>
<feature type="compositionally biased region" description="Basic and acidic residues" evidence="7">
    <location>
        <begin position="342"/>
        <end position="377"/>
    </location>
</feature>
<dbReference type="InterPro" id="IPR013083">
    <property type="entry name" value="Znf_RING/FYVE/PHD"/>
</dbReference>
<evidence type="ECO:0000259" key="8">
    <source>
        <dbReference type="PROSITE" id="PS50016"/>
    </source>
</evidence>
<keyword evidence="11" id="KW-1185">Reference proteome</keyword>
<dbReference type="GO" id="GO:0045892">
    <property type="term" value="P:negative regulation of DNA-templated transcription"/>
    <property type="evidence" value="ECO:0007669"/>
    <property type="project" value="TreeGrafter"/>
</dbReference>
<dbReference type="GO" id="GO:0031213">
    <property type="term" value="C:RSF complex"/>
    <property type="evidence" value="ECO:0007669"/>
    <property type="project" value="InterPro"/>
</dbReference>
<comment type="caution">
    <text evidence="10">The sequence shown here is derived from an EMBL/GenBank/DDBJ whole genome shotgun (WGS) entry which is preliminary data.</text>
</comment>
<feature type="compositionally biased region" description="Low complexity" evidence="7">
    <location>
        <begin position="1790"/>
        <end position="1802"/>
    </location>
</feature>
<protein>
    <submittedName>
        <fullName evidence="10">Remodeling and spacing factor 1-like</fullName>
    </submittedName>
</protein>
<feature type="region of interest" description="Disordered" evidence="7">
    <location>
        <begin position="932"/>
        <end position="1648"/>
    </location>
</feature>
<feature type="compositionally biased region" description="Acidic residues" evidence="7">
    <location>
        <begin position="1910"/>
        <end position="1930"/>
    </location>
</feature>
<sequence length="2312" mass="258753">MASNDEDLCTSHADFAVICSFIDKFGEKLGLTLPNIGELQSSLEDTDNVSPLVSQSVSQLLRRINKSVKLDRWERGLQRFAHSYSHQDGWELERFGFKKAKLEVKIRVLKNLLEAQFDMYKSFKDKVNLLGANELRLQPCGRDKKGVSYWFQLDECANLRVYCDDQDEETWTLVASTREELVALIAELDSESPPGASREMSVDGSHSGTATPMGLSEAPTPVDSKAPTPIASGRTSPVLDTGQDNERKDKPEESKEVATKVEVNKIKEKLEGRSDVQKVKEEDNERLDVGEKVKEKLEREDGKGMDGNLEKQKSGVCEPTKETVKEERIENVNVETKALEKVEKCVQKSDSTQDKLDTKTKTGKNTEKQEGTEEKMENLSGKGGGNEMVKGRIDEKEKTSVKIEEKEKVCDKVKEKTKLSGVYEGKDIAKRKIEEKESSEKVEENQQTSRNVEEKEKASAKVDVKHEVAGKSDGKSGNEKTLLQVKEKESIPGKTKEREKAPIKVEEKEKASVKVEEKEKTSVRADDKQKTPAKLEDKEKTSVRAEDKEKTSVKVEDKEKTAVKVEDKQKAPVKLEDKEKTSVKVEDKERTAVRVEDKQKAPAKLEDKQKTSVKVEDKERTAVRVEDKQKAPAKVEDKEKTHIKLEDKEKTAVRVEVKQKTPAKLEDKEKTSVKVEDKEKPAVRVEDKQKTPAKVEDKQKTPVKVEGGDKPSDKVEDRGKTLASTEEKQKTFTKVEEKVKSEVKLEESQKNEPKHDEKDTTKTKVEDRDKGSGSVEERKKIDVKVDEKEKAGKMEEKDKASSLLQGKERTLDKVGGSGSARETGNEKDKRPGFEAQRPPRKILWEFSKEPVSNVEKTEATRKISESGRSDQSSERKRELLAMDVQPDDTTKAICEDIAAKRERVAKERMSIQEGQDVKDRLKLGSFEKVEVKKKESVWDKLNKLKEKGEANALERESSSKDKEKRIGETEKKDSEMYKKESNSKQSSNDPHQITSTKSGHEVAKLGIEQGKAVSTEDKEKNTQKDPLDRKPFKQDEKVPVVQAAATTEPERPAFKVSDSTHRGQEEKIKEKSELSKPVVLPTGAERDSSGDGSKTQRVSSPSSSVSDKSAAGPVTKSLSTPYSKLPLSSPVPSIKDSDTSEPPQKKLKVTDIKSPESHKESLKVEHKFSSDVRHPQQELTGIKKDAETSSTAQVKVGKETGGYMKKDDNLKITDSSKTDQSSSGTGKEKMKIETIAQVGVKEEKMPSTGTTSGKKEEDKNQTLPVSDPQKLNEKPGDKSGESTGLVKITTVKDTSAKGAASVETKMEVQHGAMDVSKQTKPADKPPVREKMVLAEGEKMDIGLNTHKDLGPSKTSMKEEVKEPSTDTSKRKLEMGNLPESKVPRISEPASQTSVKSSVTQDREMKHPLSQATKDSQMKNVSKVPVDKMEIDKVSDRESPKSIRLRQEEGEGSSKPTKTTQEVGGDSSKLAKSKPEIGGDGSKSVNVTKELEGNKLPSTKTGQEVEGNKSQSTKTGQEVEGNKSQSTKIGQEVEGNKSQSTKTGQEVEGNKSQSTKTGQEVEGNKPQSTKTGQEVEGNKSQSTKTGQEVEGSTSQSTKTGQEVEGKKSQSIKTGQEVGEAIEEPLMLIKGDGEGASCQAGNPLYDRDNNESIFDTRKPWWECFHESDNTRKHQVEEAVEEDVMYFWGEGNGVDCDAGNNGDETEKSAETKQAEGGGSGTDKQGNAAPSDRKPQKEVEGLRTEGDFKEVDGVSESDEAKVNGLRTIESVEKTDKSLSRQKPESLSDNKHSSVNGKKVNEENNVCNDKDDSKSPQGNEKDGKIEDKNNKQSETHEKGNEEQSINNTEFKEREENVDVASGDKPSPDKGKVKELRKEKDNSSKVNTKSRTGRHRKGQENDGSDDDKEERHEESSKEEEDEGDEEDDEEDDDEESASTRRGRRRSLGQERGSGRGRGRPHKRQQPQGSDGEDENEVEHDEDIEEEEEEEEEEEDGLDGDEDKNKTPVPGKKRRQRGKGSTARPLPDVPRQRSVRIAKIREKEEQERRHLEAMRLKQLAEENRLRELKKKAREERRSQREMKKGRREKKEKKERERRKRKKKKRGKRRKTNPSDPWAHSSTSSSSSSEEEEEEDMDDEEEENLIFKSDHEFSPESDIEEADAQPIKRARTAKKVTTESEEEDEDDEEEEEEEDQTQCTKCGHDDHPETILLCDNCDAGWHLSCLRPPLLSVPEGDWVCPTCEHVQLVNKLQALLHEFDECQKRAHNEELRRQRIAYVNVSLSNVLPDGKKKKKKKHRGGEEDEDDDDDDDESGSDSDS</sequence>
<feature type="compositionally biased region" description="Acidic residues" evidence="7">
    <location>
        <begin position="1964"/>
        <end position="1995"/>
    </location>
</feature>
<dbReference type="InterPro" id="IPR028938">
    <property type="entry name" value="Rsf1-like"/>
</dbReference>
<feature type="compositionally biased region" description="Basic and acidic residues" evidence="7">
    <location>
        <begin position="1803"/>
        <end position="1836"/>
    </location>
</feature>
<feature type="region of interest" description="Disordered" evidence="7">
    <location>
        <begin position="424"/>
        <end position="882"/>
    </location>
</feature>
<feature type="compositionally biased region" description="Low complexity" evidence="7">
    <location>
        <begin position="1099"/>
        <end position="1109"/>
    </location>
</feature>
<dbReference type="InterPro" id="IPR018501">
    <property type="entry name" value="DDT_dom"/>
</dbReference>
<gene>
    <name evidence="10" type="primary">RSF1-L</name>
    <name evidence="10" type="ORF">Hamer_G014258</name>
</gene>
<feature type="compositionally biased region" description="Basic and acidic residues" evidence="7">
    <location>
        <begin position="855"/>
        <end position="880"/>
    </location>
</feature>
<feature type="compositionally biased region" description="Basic and acidic residues" evidence="7">
    <location>
        <begin position="485"/>
        <end position="700"/>
    </location>
</feature>
<accession>A0A8J5JTU3</accession>
<feature type="region of interest" description="Disordered" evidence="7">
    <location>
        <begin position="2279"/>
        <end position="2312"/>
    </location>
</feature>
<feature type="compositionally biased region" description="Basic and acidic residues" evidence="7">
    <location>
        <begin position="1048"/>
        <end position="1074"/>
    </location>
</feature>
<feature type="compositionally biased region" description="Acidic residues" evidence="7">
    <location>
        <begin position="2121"/>
        <end position="2136"/>
    </location>
</feature>
<keyword evidence="4" id="KW-0862">Zinc</keyword>
<feature type="compositionally biased region" description="Acidic residues" evidence="7">
    <location>
        <begin position="2294"/>
        <end position="2312"/>
    </location>
</feature>
<keyword evidence="5" id="KW-0539">Nucleus</keyword>
<feature type="compositionally biased region" description="Basic and acidic residues" evidence="7">
    <location>
        <begin position="1765"/>
        <end position="1787"/>
    </location>
</feature>
<feature type="region of interest" description="Disordered" evidence="7">
    <location>
        <begin position="905"/>
        <end position="924"/>
    </location>
</feature>
<feature type="compositionally biased region" description="Polar residues" evidence="7">
    <location>
        <begin position="983"/>
        <end position="997"/>
    </location>
</feature>
<dbReference type="InterPro" id="IPR019787">
    <property type="entry name" value="Znf_PHD-finger"/>
</dbReference>
<dbReference type="CDD" id="cd15543">
    <property type="entry name" value="PHD_RSF1"/>
    <property type="match status" value="1"/>
</dbReference>
<feature type="compositionally biased region" description="Basic and acidic residues" evidence="7">
    <location>
        <begin position="706"/>
        <end position="812"/>
    </location>
</feature>
<feature type="compositionally biased region" description="Basic and acidic residues" evidence="7">
    <location>
        <begin position="451"/>
        <end position="478"/>
    </location>
</feature>
<dbReference type="Pfam" id="PF00628">
    <property type="entry name" value="PHD"/>
    <property type="match status" value="1"/>
</dbReference>
<feature type="region of interest" description="Disordered" evidence="7">
    <location>
        <begin position="188"/>
        <end position="324"/>
    </location>
</feature>
<feature type="compositionally biased region" description="Basic and acidic residues" evidence="7">
    <location>
        <begin position="1270"/>
        <end position="1280"/>
    </location>
</feature>
<feature type="region of interest" description="Disordered" evidence="7">
    <location>
        <begin position="342"/>
        <end position="407"/>
    </location>
</feature>
<evidence type="ECO:0000256" key="6">
    <source>
        <dbReference type="PROSITE-ProRule" id="PRU00146"/>
    </source>
</evidence>
<feature type="compositionally biased region" description="Basic and acidic residues" evidence="7">
    <location>
        <begin position="932"/>
        <end position="982"/>
    </location>
</feature>
<dbReference type="PANTHER" id="PTHR14296">
    <property type="entry name" value="REMODELING AND SPACING FACTOR 1"/>
    <property type="match status" value="1"/>
</dbReference>
<feature type="compositionally biased region" description="Basic and acidic residues" evidence="7">
    <location>
        <begin position="1014"/>
        <end position="1038"/>
    </location>
</feature>
<feature type="compositionally biased region" description="Basic and acidic residues" evidence="7">
    <location>
        <begin position="244"/>
        <end position="324"/>
    </location>
</feature>
<feature type="domain" description="DDT" evidence="9">
    <location>
        <begin position="9"/>
        <end position="70"/>
    </location>
</feature>
<dbReference type="EMBL" id="JAHLQT010025553">
    <property type="protein sequence ID" value="KAG7164131.1"/>
    <property type="molecule type" value="Genomic_DNA"/>
</dbReference>
<feature type="compositionally biased region" description="Basic and acidic residues" evidence="7">
    <location>
        <begin position="2032"/>
        <end position="2075"/>
    </location>
</feature>
<comment type="subcellular location">
    <subcellularLocation>
        <location evidence="1">Nucleus</location>
    </subcellularLocation>
</comment>
<feature type="compositionally biased region" description="Basic and acidic residues" evidence="7">
    <location>
        <begin position="1320"/>
        <end position="1373"/>
    </location>
</feature>
<evidence type="ECO:0000259" key="9">
    <source>
        <dbReference type="PROSITE" id="PS50827"/>
    </source>
</evidence>
<feature type="compositionally biased region" description="Basic and acidic residues" evidence="7">
    <location>
        <begin position="389"/>
        <end position="407"/>
    </location>
</feature>
<evidence type="ECO:0000256" key="3">
    <source>
        <dbReference type="ARBA" id="ARBA00022771"/>
    </source>
</evidence>
<evidence type="ECO:0000313" key="11">
    <source>
        <dbReference type="Proteomes" id="UP000747542"/>
    </source>
</evidence>
<keyword evidence="2" id="KW-0479">Metal-binding</keyword>
<dbReference type="PANTHER" id="PTHR14296:SF16">
    <property type="entry name" value="REMODELING AND SPACING FACTOR 1"/>
    <property type="match status" value="1"/>
</dbReference>
<feature type="compositionally biased region" description="Polar residues" evidence="7">
    <location>
        <begin position="1564"/>
        <end position="1599"/>
    </location>
</feature>
<dbReference type="GO" id="GO:0042393">
    <property type="term" value="F:histone binding"/>
    <property type="evidence" value="ECO:0007669"/>
    <property type="project" value="TreeGrafter"/>
</dbReference>
<dbReference type="SUPFAM" id="SSF57903">
    <property type="entry name" value="FYVE/PHD zinc finger"/>
    <property type="match status" value="1"/>
</dbReference>
<evidence type="ECO:0000256" key="1">
    <source>
        <dbReference type="ARBA" id="ARBA00004123"/>
    </source>
</evidence>
<feature type="compositionally biased region" description="Polar residues" evidence="7">
    <location>
        <begin position="1409"/>
        <end position="1419"/>
    </location>
</feature>
<dbReference type="GO" id="GO:0008270">
    <property type="term" value="F:zinc ion binding"/>
    <property type="evidence" value="ECO:0007669"/>
    <property type="project" value="UniProtKB-KW"/>
</dbReference>
<reference evidence="10" key="1">
    <citation type="journal article" date="2021" name="Sci. Adv.">
        <title>The American lobster genome reveals insights on longevity, neural, and immune adaptations.</title>
        <authorList>
            <person name="Polinski J.M."/>
            <person name="Zimin A.V."/>
            <person name="Clark K.F."/>
            <person name="Kohn A.B."/>
            <person name="Sadowski N."/>
            <person name="Timp W."/>
            <person name="Ptitsyn A."/>
            <person name="Khanna P."/>
            <person name="Romanova D.Y."/>
            <person name="Williams P."/>
            <person name="Greenwood S.J."/>
            <person name="Moroz L.L."/>
            <person name="Walt D.R."/>
            <person name="Bodnar A.G."/>
        </authorList>
    </citation>
    <scope>NUCLEOTIDE SEQUENCE</scope>
    <source>
        <strain evidence="10">GMGI-L3</strain>
    </source>
</reference>
<feature type="compositionally biased region" description="Basic and acidic residues" evidence="7">
    <location>
        <begin position="1424"/>
        <end position="1448"/>
    </location>
</feature>
<dbReference type="InterPro" id="IPR019786">
    <property type="entry name" value="Zinc_finger_PHD-type_CS"/>
</dbReference>
<feature type="domain" description="PHD-type" evidence="8">
    <location>
        <begin position="2188"/>
        <end position="2238"/>
    </location>
</feature>
<dbReference type="InterPro" id="IPR011011">
    <property type="entry name" value="Znf_FYVE_PHD"/>
</dbReference>
<dbReference type="Gene3D" id="3.30.40.10">
    <property type="entry name" value="Zinc/RING finger domain, C3HC4 (zinc finger)"/>
    <property type="match status" value="1"/>
</dbReference>
<feature type="compositionally biased region" description="Basic and acidic residues" evidence="7">
    <location>
        <begin position="1860"/>
        <end position="1877"/>
    </location>
</feature>
<feature type="compositionally biased region" description="Basic residues" evidence="7">
    <location>
        <begin position="1948"/>
        <end position="1958"/>
    </location>
</feature>